<dbReference type="NCBIfam" id="NF002947">
    <property type="entry name" value="PRK03604.1"/>
    <property type="match status" value="1"/>
</dbReference>
<dbReference type="SUPFAM" id="SSF55040">
    <property type="entry name" value="Molybdenum cofactor biosynthesis protein C, MoaC"/>
    <property type="match status" value="1"/>
</dbReference>
<evidence type="ECO:0000259" key="6">
    <source>
        <dbReference type="SMART" id="SM00852"/>
    </source>
</evidence>
<dbReference type="EC" id="4.6.1.17" evidence="3"/>
<evidence type="ECO:0000256" key="5">
    <source>
        <dbReference type="ARBA" id="ARBA00023239"/>
    </source>
</evidence>
<evidence type="ECO:0000256" key="2">
    <source>
        <dbReference type="ARBA" id="ARBA00005046"/>
    </source>
</evidence>
<dbReference type="SUPFAM" id="SSF53218">
    <property type="entry name" value="Molybdenum cofactor biosynthesis proteins"/>
    <property type="match status" value="1"/>
</dbReference>
<dbReference type="CDD" id="cd00886">
    <property type="entry name" value="MogA_MoaB"/>
    <property type="match status" value="1"/>
</dbReference>
<dbReference type="InterPro" id="IPR012247">
    <property type="entry name" value="MoaC_MogA"/>
</dbReference>
<dbReference type="InterPro" id="IPR047594">
    <property type="entry name" value="MoaC_bact/euk"/>
</dbReference>
<dbReference type="InterPro" id="IPR023045">
    <property type="entry name" value="MoaC"/>
</dbReference>
<dbReference type="PANTHER" id="PTHR43764:SF1">
    <property type="entry name" value="MOLYBDOPTERIN MOLYBDOTRANSFERASE"/>
    <property type="match status" value="1"/>
</dbReference>
<dbReference type="GO" id="GO:0061799">
    <property type="term" value="F:cyclic pyranopterin monophosphate synthase activity"/>
    <property type="evidence" value="ECO:0007669"/>
    <property type="project" value="UniProtKB-EC"/>
</dbReference>
<dbReference type="GO" id="GO:0006777">
    <property type="term" value="P:Mo-molybdopterin cofactor biosynthetic process"/>
    <property type="evidence" value="ECO:0007669"/>
    <property type="project" value="UniProtKB-KW"/>
</dbReference>
<comment type="catalytic activity">
    <reaction evidence="1">
        <text>(8S)-3',8-cyclo-7,8-dihydroguanosine 5'-triphosphate = cyclic pyranopterin phosphate + diphosphate</text>
        <dbReference type="Rhea" id="RHEA:49580"/>
        <dbReference type="ChEBI" id="CHEBI:33019"/>
        <dbReference type="ChEBI" id="CHEBI:59648"/>
        <dbReference type="ChEBI" id="CHEBI:131766"/>
        <dbReference type="EC" id="4.6.1.17"/>
    </reaction>
</comment>
<gene>
    <name evidence="7" type="ORF">MGWOODY_Mmi1326</name>
</gene>
<dbReference type="Pfam" id="PF01967">
    <property type="entry name" value="MoaC"/>
    <property type="match status" value="1"/>
</dbReference>
<reference evidence="7" key="1">
    <citation type="submission" date="2015-10" db="EMBL/GenBank/DDBJ databases">
        <authorList>
            <person name="Gilbert D.G."/>
        </authorList>
    </citation>
    <scope>NUCLEOTIDE SEQUENCE</scope>
</reference>
<dbReference type="NCBIfam" id="TIGR00581">
    <property type="entry name" value="moaC"/>
    <property type="match status" value="1"/>
</dbReference>
<evidence type="ECO:0000256" key="1">
    <source>
        <dbReference type="ARBA" id="ARBA00001637"/>
    </source>
</evidence>
<dbReference type="Gene3D" id="3.30.70.640">
    <property type="entry name" value="Molybdopterin cofactor biosynthesis C (MoaC) domain"/>
    <property type="match status" value="1"/>
</dbReference>
<feature type="domain" description="MoaB/Mog" evidence="6">
    <location>
        <begin position="161"/>
        <end position="304"/>
    </location>
</feature>
<organism evidence="7">
    <name type="scientific">hydrothermal vent metagenome</name>
    <dbReference type="NCBI Taxonomy" id="652676"/>
    <lineage>
        <taxon>unclassified sequences</taxon>
        <taxon>metagenomes</taxon>
        <taxon>ecological metagenomes</taxon>
    </lineage>
</organism>
<evidence type="ECO:0000256" key="3">
    <source>
        <dbReference type="ARBA" id="ARBA00012575"/>
    </source>
</evidence>
<dbReference type="InterPro" id="IPR001453">
    <property type="entry name" value="MoaB/Mog_dom"/>
</dbReference>
<dbReference type="Pfam" id="PF00994">
    <property type="entry name" value="MoCF_biosynth"/>
    <property type="match status" value="1"/>
</dbReference>
<dbReference type="NCBIfam" id="NF006870">
    <property type="entry name" value="PRK09364.1"/>
    <property type="match status" value="1"/>
</dbReference>
<dbReference type="PIRSF" id="PIRSF036594">
    <property type="entry name" value="MoaC_MogA"/>
    <property type="match status" value="1"/>
</dbReference>
<keyword evidence="5" id="KW-0456">Lyase</keyword>
<proteinExistence type="inferred from homology"/>
<accession>A0A160VFM6</accession>
<dbReference type="InterPro" id="IPR002820">
    <property type="entry name" value="Mopterin_CF_biosynth-C_dom"/>
</dbReference>
<dbReference type="InterPro" id="IPR051920">
    <property type="entry name" value="MPT_Adenylyltrnsfr/MoaC-Rel"/>
</dbReference>
<dbReference type="NCBIfam" id="TIGR00177">
    <property type="entry name" value="molyb_syn"/>
    <property type="match status" value="1"/>
</dbReference>
<dbReference type="EMBL" id="FAXC01000191">
    <property type="protein sequence ID" value="CUV09142.1"/>
    <property type="molecule type" value="Genomic_DNA"/>
</dbReference>
<sequence>MEKFSHIDEKGTVRMVDVTDKNVSNRTARAEGQIGLLPDTIAAITDNALPKGNVLTTAKIAGIQAAKKTAELIPLCHQLNLSWVDLEFELGSDQITIHSVVKTTEATGVEMEALTAVATAALTIYDMCKAVDKTMTISNIHLVEKKGGKSDQRSNFSPKTAVLILSQSVHEGKSEDTSGQILKEGLAQYGCQIDHSDVIPDDSAKLKMVIEELKSKGFELVVTSGGTGVGPHDVTIETIEPLLTQRLPGVEQALHSYGRIKTSTAMLSRLLAGRIGDTFVICLPGSPGAAKDALAVLMPSFLHVFPMAEGQRH</sequence>
<dbReference type="UniPathway" id="UPA00344"/>
<dbReference type="SMART" id="SM00852">
    <property type="entry name" value="MoCF_biosynth"/>
    <property type="match status" value="1"/>
</dbReference>
<comment type="pathway">
    <text evidence="2">Cofactor biosynthesis; molybdopterin biosynthesis.</text>
</comment>
<name>A0A160VFM6_9ZZZZ</name>
<dbReference type="CDD" id="cd01420">
    <property type="entry name" value="MoaC_PE"/>
    <property type="match status" value="1"/>
</dbReference>
<protein>
    <recommendedName>
        <fullName evidence="3">cyclic pyranopterin monophosphate synthase</fullName>
        <ecNumber evidence="3">4.6.1.17</ecNumber>
    </recommendedName>
</protein>
<dbReference type="InterPro" id="IPR036425">
    <property type="entry name" value="MoaB/Mog-like_dom_sf"/>
</dbReference>
<dbReference type="AlphaFoldDB" id="A0A160VFM6"/>
<dbReference type="HAMAP" id="MF_01224_B">
    <property type="entry name" value="MoaC_B"/>
    <property type="match status" value="1"/>
</dbReference>
<dbReference type="InterPro" id="IPR036522">
    <property type="entry name" value="MoaC_sf"/>
</dbReference>
<evidence type="ECO:0000256" key="4">
    <source>
        <dbReference type="ARBA" id="ARBA00023150"/>
    </source>
</evidence>
<keyword evidence="4" id="KW-0501">Molybdenum cofactor biosynthesis</keyword>
<dbReference type="PANTHER" id="PTHR43764">
    <property type="entry name" value="MOLYBDENUM COFACTOR BIOSYNTHESIS"/>
    <property type="match status" value="1"/>
</dbReference>
<dbReference type="Gene3D" id="3.40.980.10">
    <property type="entry name" value="MoaB/Mog-like domain"/>
    <property type="match status" value="1"/>
</dbReference>
<evidence type="ECO:0000313" key="7">
    <source>
        <dbReference type="EMBL" id="CUV09142.1"/>
    </source>
</evidence>